<dbReference type="Pfam" id="PF02803">
    <property type="entry name" value="Thiolase_C"/>
    <property type="match status" value="1"/>
</dbReference>
<feature type="active site" description="Proton acceptor" evidence="4">
    <location>
        <position position="347"/>
    </location>
</feature>
<feature type="domain" description="Thiolase C-terminal" evidence="7">
    <location>
        <begin position="269"/>
        <end position="389"/>
    </location>
</feature>
<evidence type="ECO:0000259" key="7">
    <source>
        <dbReference type="Pfam" id="PF02803"/>
    </source>
</evidence>
<evidence type="ECO:0000313" key="9">
    <source>
        <dbReference type="Proteomes" id="UP000316624"/>
    </source>
</evidence>
<dbReference type="RefSeq" id="WP_021245985.1">
    <property type="nucleotide sequence ID" value="NZ_JACIIY010000009.1"/>
</dbReference>
<dbReference type="SUPFAM" id="SSF53901">
    <property type="entry name" value="Thiolase-like"/>
    <property type="match status" value="2"/>
</dbReference>
<evidence type="ECO:0000256" key="5">
    <source>
        <dbReference type="RuleBase" id="RU003557"/>
    </source>
</evidence>
<evidence type="ECO:0000259" key="6">
    <source>
        <dbReference type="Pfam" id="PF00108"/>
    </source>
</evidence>
<dbReference type="EMBL" id="VLKK01000002">
    <property type="protein sequence ID" value="TWH96681.1"/>
    <property type="molecule type" value="Genomic_DNA"/>
</dbReference>
<dbReference type="AlphaFoldDB" id="A0A562KMQ1"/>
<accession>A0A562KMQ1</accession>
<dbReference type="InterPro" id="IPR020616">
    <property type="entry name" value="Thiolase_N"/>
</dbReference>
<dbReference type="Gene3D" id="3.40.47.10">
    <property type="match status" value="1"/>
</dbReference>
<dbReference type="Pfam" id="PF00108">
    <property type="entry name" value="Thiolase_N"/>
    <property type="match status" value="1"/>
</dbReference>
<gene>
    <name evidence="8" type="ORF">IQ35_00612</name>
</gene>
<dbReference type="PANTHER" id="PTHR18919:SF107">
    <property type="entry name" value="ACETYL-COA ACETYLTRANSFERASE, CYTOSOLIC"/>
    <property type="match status" value="1"/>
</dbReference>
<dbReference type="PROSITE" id="PS00099">
    <property type="entry name" value="THIOLASE_3"/>
    <property type="match status" value="1"/>
</dbReference>
<sequence length="390" mass="39984">MSSAVIVSAVRTAVATARKGTLANTSGEKLAATILQAAIARSGVAPELIDDVIFAESGYGGGVLARHAAVELGIFQAGGMAVNRHCAGSLSAVGVAAGAILSGMERAIVAGGVMSVSTGPMMRRRIPGTEEIQDFWMPPTHPDTPEAPNMDMSITVGWNTAQAANLTREEMDAWALRSHQRAIAAIDAGNFKDEIVPVEALQMDGSTITFDVDEHPRRDSSAEKLASLKVLHPEIEGFSITAGNSSGVNDAASALMVTSGDFARGEGITPVAKILGFTAKGANPKNTGIAAIDTIRKLLERTGRSADDIALWEINEAFASVPLAACRMLGISEDAVNISGSGCSIGHPISASGGRMLATLINDLKRRGGGLGVAAMCAGGGQGGAVLIEV</sequence>
<evidence type="ECO:0000256" key="4">
    <source>
        <dbReference type="PIRSR" id="PIRSR000429-1"/>
    </source>
</evidence>
<dbReference type="InterPro" id="IPR020610">
    <property type="entry name" value="Thiolase_AS"/>
</dbReference>
<evidence type="ECO:0000313" key="8">
    <source>
        <dbReference type="EMBL" id="TWH96681.1"/>
    </source>
</evidence>
<dbReference type="NCBIfam" id="TIGR01930">
    <property type="entry name" value="AcCoA-C-Actrans"/>
    <property type="match status" value="1"/>
</dbReference>
<feature type="active site" description="Proton acceptor" evidence="4">
    <location>
        <position position="377"/>
    </location>
</feature>
<dbReference type="PANTHER" id="PTHR18919">
    <property type="entry name" value="ACETYL-COA C-ACYLTRANSFERASE"/>
    <property type="match status" value="1"/>
</dbReference>
<reference evidence="8 9" key="1">
    <citation type="journal article" date="2015" name="Stand. Genomic Sci.">
        <title>Genomic Encyclopedia of Bacterial and Archaeal Type Strains, Phase III: the genomes of soil and plant-associated and newly described type strains.</title>
        <authorList>
            <person name="Whitman W.B."/>
            <person name="Woyke T."/>
            <person name="Klenk H.P."/>
            <person name="Zhou Y."/>
            <person name="Lilburn T.G."/>
            <person name="Beck B.J."/>
            <person name="De Vos P."/>
            <person name="Vandamme P."/>
            <person name="Eisen J.A."/>
            <person name="Garrity G."/>
            <person name="Hugenholtz P."/>
            <person name="Kyrpides N.C."/>
        </authorList>
    </citation>
    <scope>NUCLEOTIDE SEQUENCE [LARGE SCALE GENOMIC DNA]</scope>
    <source>
        <strain evidence="8 9">CGMCC 1.7748</strain>
    </source>
</reference>
<proteinExistence type="inferred from homology"/>
<dbReference type="Proteomes" id="UP000316624">
    <property type="component" value="Unassembled WGS sequence"/>
</dbReference>
<feature type="domain" description="Thiolase N-terminal" evidence="6">
    <location>
        <begin position="5"/>
        <end position="259"/>
    </location>
</feature>
<dbReference type="GO" id="GO:0003988">
    <property type="term" value="F:acetyl-CoA C-acyltransferase activity"/>
    <property type="evidence" value="ECO:0007669"/>
    <property type="project" value="UniProtKB-ARBA"/>
</dbReference>
<name>A0A562KMQ1_SPHWJ</name>
<comment type="similarity">
    <text evidence="1 5">Belongs to the thiolase-like superfamily. Thiolase family.</text>
</comment>
<feature type="active site" description="Acyl-thioester intermediate" evidence="4">
    <location>
        <position position="86"/>
    </location>
</feature>
<evidence type="ECO:0000256" key="3">
    <source>
        <dbReference type="ARBA" id="ARBA00023315"/>
    </source>
</evidence>
<evidence type="ECO:0000256" key="1">
    <source>
        <dbReference type="ARBA" id="ARBA00010982"/>
    </source>
</evidence>
<organism evidence="8 9">
    <name type="scientific">Sphingobium wenxiniae (strain DSM 21828 / CGMCC 1.7748 / JZ-1)</name>
    <dbReference type="NCBI Taxonomy" id="595605"/>
    <lineage>
        <taxon>Bacteria</taxon>
        <taxon>Pseudomonadati</taxon>
        <taxon>Pseudomonadota</taxon>
        <taxon>Alphaproteobacteria</taxon>
        <taxon>Sphingomonadales</taxon>
        <taxon>Sphingomonadaceae</taxon>
        <taxon>Sphingobium</taxon>
    </lineage>
</organism>
<dbReference type="PIRSF" id="PIRSF000429">
    <property type="entry name" value="Ac-CoA_Ac_transf"/>
    <property type="match status" value="1"/>
</dbReference>
<dbReference type="InterPro" id="IPR002155">
    <property type="entry name" value="Thiolase"/>
</dbReference>
<dbReference type="InterPro" id="IPR016039">
    <property type="entry name" value="Thiolase-like"/>
</dbReference>
<keyword evidence="9" id="KW-1185">Reference proteome</keyword>
<keyword evidence="3 5" id="KW-0012">Acyltransferase</keyword>
<comment type="caution">
    <text evidence="8">The sequence shown here is derived from an EMBL/GenBank/DDBJ whole genome shotgun (WGS) entry which is preliminary data.</text>
</comment>
<dbReference type="CDD" id="cd00751">
    <property type="entry name" value="thiolase"/>
    <property type="match status" value="1"/>
</dbReference>
<protein>
    <submittedName>
        <fullName evidence="8">Acetyl-CoA C-acetyltransferase</fullName>
    </submittedName>
</protein>
<keyword evidence="2 5" id="KW-0808">Transferase</keyword>
<dbReference type="InterPro" id="IPR020617">
    <property type="entry name" value="Thiolase_C"/>
</dbReference>
<evidence type="ECO:0000256" key="2">
    <source>
        <dbReference type="ARBA" id="ARBA00022679"/>
    </source>
</evidence>